<dbReference type="RefSeq" id="WP_307556297.1">
    <property type="nucleotide sequence ID" value="NZ_JAUSQU010000001.1"/>
</dbReference>
<dbReference type="Proteomes" id="UP001225356">
    <property type="component" value="Unassembled WGS sequence"/>
</dbReference>
<name>A0ABT9Q7K4_9ACTN</name>
<comment type="caution">
    <text evidence="2">The sequence shown here is derived from an EMBL/GenBank/DDBJ whole genome shotgun (WGS) entry which is preliminary data.</text>
</comment>
<keyword evidence="3" id="KW-1185">Reference proteome</keyword>
<gene>
    <name evidence="2" type="ORF">J2853_001601</name>
</gene>
<sequence>MKVSIVRGGGFAGLVTITTVDSASLTPGDAATLRAKVEQAGLSEPPGREGGSPPMPDRFDYEVTVEDRGRAHTVRVSEQDLSAPLRSLIAYVDSLPGRQERVGPPG</sequence>
<organism evidence="2 3">
    <name type="scientific">Streptosporangium lutulentum</name>
    <dbReference type="NCBI Taxonomy" id="1461250"/>
    <lineage>
        <taxon>Bacteria</taxon>
        <taxon>Bacillati</taxon>
        <taxon>Actinomycetota</taxon>
        <taxon>Actinomycetes</taxon>
        <taxon>Streptosporangiales</taxon>
        <taxon>Streptosporangiaceae</taxon>
        <taxon>Streptosporangium</taxon>
    </lineage>
</organism>
<evidence type="ECO:0000313" key="2">
    <source>
        <dbReference type="EMBL" id="MDP9842390.1"/>
    </source>
</evidence>
<protein>
    <recommendedName>
        <fullName evidence="4">Metalloprotease</fullName>
    </recommendedName>
</protein>
<reference evidence="2 3" key="1">
    <citation type="submission" date="2023-07" db="EMBL/GenBank/DDBJ databases">
        <title>Sequencing the genomes of 1000 actinobacteria strains.</title>
        <authorList>
            <person name="Klenk H.-P."/>
        </authorList>
    </citation>
    <scope>NUCLEOTIDE SEQUENCE [LARGE SCALE GENOMIC DNA]</scope>
    <source>
        <strain evidence="2 3">DSM 46740</strain>
    </source>
</reference>
<dbReference type="Pfam" id="PF20242">
    <property type="entry name" value="Emfourin"/>
    <property type="match status" value="1"/>
</dbReference>
<dbReference type="InterPro" id="IPR049457">
    <property type="entry name" value="Emfourin"/>
</dbReference>
<proteinExistence type="predicted"/>
<evidence type="ECO:0000256" key="1">
    <source>
        <dbReference type="SAM" id="MobiDB-lite"/>
    </source>
</evidence>
<evidence type="ECO:0000313" key="3">
    <source>
        <dbReference type="Proteomes" id="UP001225356"/>
    </source>
</evidence>
<evidence type="ECO:0008006" key="4">
    <source>
        <dbReference type="Google" id="ProtNLM"/>
    </source>
</evidence>
<dbReference type="EMBL" id="JAUSQU010000001">
    <property type="protein sequence ID" value="MDP9842390.1"/>
    <property type="molecule type" value="Genomic_DNA"/>
</dbReference>
<accession>A0ABT9Q7K4</accession>
<feature type="region of interest" description="Disordered" evidence="1">
    <location>
        <begin position="38"/>
        <end position="57"/>
    </location>
</feature>